<dbReference type="AlphaFoldDB" id="A0A1I0Q2W8"/>
<keyword evidence="3" id="KW-1185">Reference proteome</keyword>
<keyword evidence="1" id="KW-0732">Signal</keyword>
<reference evidence="3" key="1">
    <citation type="submission" date="2016-10" db="EMBL/GenBank/DDBJ databases">
        <authorList>
            <person name="Varghese N."/>
            <person name="Submissions S."/>
        </authorList>
    </citation>
    <scope>NUCLEOTIDE SEQUENCE [LARGE SCALE GENOMIC DNA]</scope>
    <source>
        <strain evidence="3">DSM 3695</strain>
    </source>
</reference>
<name>A0A1I0Q2W8_9BACT</name>
<dbReference type="Proteomes" id="UP000199310">
    <property type="component" value="Unassembled WGS sequence"/>
</dbReference>
<evidence type="ECO:0000313" key="2">
    <source>
        <dbReference type="EMBL" id="SEW21122.1"/>
    </source>
</evidence>
<evidence type="ECO:0008006" key="4">
    <source>
        <dbReference type="Google" id="ProtNLM"/>
    </source>
</evidence>
<dbReference type="EMBL" id="FOJG01000001">
    <property type="protein sequence ID" value="SEW21122.1"/>
    <property type="molecule type" value="Genomic_DNA"/>
</dbReference>
<protein>
    <recommendedName>
        <fullName evidence="4">DUF2490 domain-containing protein</fullName>
    </recommendedName>
</protein>
<accession>A0A1I0Q2W8</accession>
<dbReference type="InterPro" id="IPR019619">
    <property type="entry name" value="DUF2490"/>
</dbReference>
<feature type="chain" id="PRO_5011566000" description="DUF2490 domain-containing protein" evidence="1">
    <location>
        <begin position="20"/>
        <end position="238"/>
    </location>
</feature>
<proteinExistence type="predicted"/>
<sequence>MRKVLLTMALMAIVRLATAQEMTQAYQNWYTYFGTMKINSKWAVPFDVQLRIRDGISNKGQLLMRGGLQYAVSKQDYILLGYAFVPTYSNATNTWLPEQRIFEQYIHKAKKLDMTHRVRLEQRWVSQPSAPGSPHAIGNWKYGNRVRYFNRTQLGIKHQKAATPFYVALQDEIFLNLWGNDISNLLFDQNRFLAAFGYQFNPSLKADIGYMNQLIQVTSGAKTMNHILHLSVFQNINL</sequence>
<dbReference type="OrthoDB" id="1118734at2"/>
<organism evidence="2 3">
    <name type="scientific">Chitinophaga arvensicola</name>
    <dbReference type="NCBI Taxonomy" id="29529"/>
    <lineage>
        <taxon>Bacteria</taxon>
        <taxon>Pseudomonadati</taxon>
        <taxon>Bacteroidota</taxon>
        <taxon>Chitinophagia</taxon>
        <taxon>Chitinophagales</taxon>
        <taxon>Chitinophagaceae</taxon>
        <taxon>Chitinophaga</taxon>
    </lineage>
</organism>
<evidence type="ECO:0000313" key="3">
    <source>
        <dbReference type="Proteomes" id="UP000199310"/>
    </source>
</evidence>
<evidence type="ECO:0000256" key="1">
    <source>
        <dbReference type="SAM" id="SignalP"/>
    </source>
</evidence>
<dbReference type="RefSeq" id="WP_089891760.1">
    <property type="nucleotide sequence ID" value="NZ_FOJG01000001.1"/>
</dbReference>
<dbReference type="Pfam" id="PF10677">
    <property type="entry name" value="DUF2490"/>
    <property type="match status" value="1"/>
</dbReference>
<feature type="signal peptide" evidence="1">
    <location>
        <begin position="1"/>
        <end position="19"/>
    </location>
</feature>
<gene>
    <name evidence="2" type="ORF">SAMN04488122_1177</name>
</gene>